<evidence type="ECO:0000313" key="9">
    <source>
        <dbReference type="EMBL" id="OGF78312.1"/>
    </source>
</evidence>
<dbReference type="InterPro" id="IPR006195">
    <property type="entry name" value="aa-tRNA-synth_II"/>
</dbReference>
<protein>
    <recommendedName>
        <fullName evidence="7">Aspartate--tRNA(Asp/Asn) ligase</fullName>
        <ecNumber evidence="7">6.1.1.23</ecNumber>
    </recommendedName>
    <alternativeName>
        <fullName evidence="7">Aspartyl-tRNA synthetase</fullName>
        <shortName evidence="7">AspRS</shortName>
    </alternativeName>
    <alternativeName>
        <fullName evidence="7">Non-discriminating aspartyl-tRNA synthetase</fullName>
        <shortName evidence="7">ND-AspRS</shortName>
    </alternativeName>
</protein>
<dbReference type="Pfam" id="PF00152">
    <property type="entry name" value="tRNA-synt_2"/>
    <property type="match status" value="1"/>
</dbReference>
<feature type="binding site" evidence="7">
    <location>
        <begin position="219"/>
        <end position="221"/>
    </location>
    <ligand>
        <name>ATP</name>
        <dbReference type="ChEBI" id="CHEBI:30616"/>
    </ligand>
</feature>
<evidence type="ECO:0000256" key="3">
    <source>
        <dbReference type="ARBA" id="ARBA00022741"/>
    </source>
</evidence>
<dbReference type="PANTHER" id="PTHR22594">
    <property type="entry name" value="ASPARTYL/LYSYL-TRNA SYNTHETASE"/>
    <property type="match status" value="1"/>
</dbReference>
<dbReference type="NCBIfam" id="TIGR00459">
    <property type="entry name" value="aspS_bact"/>
    <property type="match status" value="1"/>
</dbReference>
<comment type="caution">
    <text evidence="9">The sequence shown here is derived from an EMBL/GenBank/DDBJ whole genome shotgun (WGS) entry which is preliminary data.</text>
</comment>
<dbReference type="CDD" id="cd00777">
    <property type="entry name" value="AspRS_core"/>
    <property type="match status" value="1"/>
</dbReference>
<keyword evidence="3 7" id="KW-0547">Nucleotide-binding</keyword>
<feature type="binding site" evidence="7">
    <location>
        <begin position="418"/>
        <end position="421"/>
    </location>
    <ligand>
        <name>ATP</name>
        <dbReference type="ChEBI" id="CHEBI:30616"/>
    </ligand>
</feature>
<dbReference type="GO" id="GO:0004815">
    <property type="term" value="F:aspartate-tRNA ligase activity"/>
    <property type="evidence" value="ECO:0007669"/>
    <property type="project" value="UniProtKB-UniRule"/>
</dbReference>
<dbReference type="InterPro" id="IPR047090">
    <property type="entry name" value="AspRS_core"/>
</dbReference>
<evidence type="ECO:0000256" key="2">
    <source>
        <dbReference type="ARBA" id="ARBA00022598"/>
    </source>
</evidence>
<sequence>MRTNIIDVPENLNSEIELCGWIDVRRDHGKLIFFDMRDRSGKVQLVVPPSDKVVHEIASILRPEWVVKIKGTVNPRPEAMKNPKEGPAGGIEVKVSSIEIISEAKTPPFEVGTDGYEVGEDVRMKYRYVDIRRARMMNNLAKRSQVTKFIRDFLIEKSFIEVETPSLSKSTPEGARDYLVPSRVEPGKFYALPQSPQQYKQLLMVGGIERYFQIARCFRDEDTRGDRQPEFTQLDLEISFIEAEDVIALNEELLIKIVEALYPEKKIQEKPFPRLTYKEAVEKYQTDRPDLRKDKNDKNLLAFCWVVDFPFFELADSSTSSGQEAWTFTHNPFSAPKPEHMDWLMKKEKIPEILATQYDIVLNGCEIGGGSIRNHKPEALKKVFEIMGFSEERILKNFGHMLDALSYGAPSHGGIAWGFDRLMMLLQNEPNIREVIAFPKTGEGHDLMMNAPSKVKKAQLKELHLSAEELH</sequence>
<dbReference type="SUPFAM" id="SSF50249">
    <property type="entry name" value="Nucleic acid-binding proteins"/>
    <property type="match status" value="1"/>
</dbReference>
<dbReference type="Proteomes" id="UP000178425">
    <property type="component" value="Unassembled WGS sequence"/>
</dbReference>
<dbReference type="GO" id="GO:0006422">
    <property type="term" value="P:aspartyl-tRNA aminoacylation"/>
    <property type="evidence" value="ECO:0007669"/>
    <property type="project" value="UniProtKB-UniRule"/>
</dbReference>
<evidence type="ECO:0000256" key="6">
    <source>
        <dbReference type="ARBA" id="ARBA00023146"/>
    </source>
</evidence>
<dbReference type="InterPro" id="IPR012340">
    <property type="entry name" value="NA-bd_OB-fold"/>
</dbReference>
<dbReference type="Gene3D" id="2.40.50.140">
    <property type="entry name" value="Nucleic acid-binding proteins"/>
    <property type="match status" value="1"/>
</dbReference>
<keyword evidence="5 7" id="KW-0648">Protein biosynthesis</keyword>
<comment type="similarity">
    <text evidence="1 7">Belongs to the class-II aminoacyl-tRNA synthetase family. Type 1 subfamily.</text>
</comment>
<keyword evidence="4 7" id="KW-0067">ATP-binding</keyword>
<dbReference type="EMBL" id="MFHI01000030">
    <property type="protein sequence ID" value="OGF78312.1"/>
    <property type="molecule type" value="Genomic_DNA"/>
</dbReference>
<feature type="binding site" evidence="7">
    <location>
        <position position="228"/>
    </location>
    <ligand>
        <name>ATP</name>
        <dbReference type="ChEBI" id="CHEBI:30616"/>
    </ligand>
</feature>
<dbReference type="InterPro" id="IPR045864">
    <property type="entry name" value="aa-tRNA-synth_II/BPL/LPL"/>
</dbReference>
<dbReference type="GO" id="GO:0005737">
    <property type="term" value="C:cytoplasm"/>
    <property type="evidence" value="ECO:0007669"/>
    <property type="project" value="UniProtKB-SubCell"/>
</dbReference>
<comment type="caution">
    <text evidence="7">Lacks conserved residue(s) required for the propagation of feature annotation.</text>
</comment>
<evidence type="ECO:0000256" key="1">
    <source>
        <dbReference type="ARBA" id="ARBA00006303"/>
    </source>
</evidence>
<dbReference type="PRINTS" id="PR01042">
    <property type="entry name" value="TRNASYNTHASP"/>
</dbReference>
<dbReference type="InterPro" id="IPR004365">
    <property type="entry name" value="NA-bd_OB_tRNA"/>
</dbReference>
<dbReference type="CDD" id="cd04317">
    <property type="entry name" value="EcAspRS_like_N"/>
    <property type="match status" value="1"/>
</dbReference>
<dbReference type="HAMAP" id="MF_00044">
    <property type="entry name" value="Asp_tRNA_synth_type1"/>
    <property type="match status" value="1"/>
</dbReference>
<dbReference type="InterPro" id="IPR004364">
    <property type="entry name" value="Aa-tRNA-synt_II"/>
</dbReference>
<comment type="function">
    <text evidence="7">Aspartyl-tRNA synthetase with relaxed tRNA specificity since it is able to aspartylate not only its cognate tRNA(Asp) but also tRNA(Asn). Reaction proceeds in two steps: L-aspartate is first activated by ATP to form Asp-AMP and then transferred to the acceptor end of tRNA(Asp/Asn).</text>
</comment>
<comment type="catalytic activity">
    <reaction evidence="7">
        <text>tRNA(Asx) + L-aspartate + ATP = L-aspartyl-tRNA(Asx) + AMP + diphosphate</text>
        <dbReference type="Rhea" id="RHEA:18349"/>
        <dbReference type="Rhea" id="RHEA-COMP:9710"/>
        <dbReference type="Rhea" id="RHEA-COMP:9711"/>
        <dbReference type="ChEBI" id="CHEBI:29991"/>
        <dbReference type="ChEBI" id="CHEBI:30616"/>
        <dbReference type="ChEBI" id="CHEBI:33019"/>
        <dbReference type="ChEBI" id="CHEBI:78442"/>
        <dbReference type="ChEBI" id="CHEBI:78516"/>
        <dbReference type="ChEBI" id="CHEBI:456215"/>
        <dbReference type="EC" id="6.1.1.23"/>
    </reaction>
</comment>
<feature type="binding site" evidence="7">
    <location>
        <position position="373"/>
    </location>
    <ligand>
        <name>L-aspartate</name>
        <dbReference type="ChEBI" id="CHEBI:29991"/>
    </ligand>
</feature>
<feature type="domain" description="Aminoacyl-transfer RNA synthetases class-II family profile" evidence="8">
    <location>
        <begin position="143"/>
        <end position="439"/>
    </location>
</feature>
<evidence type="ECO:0000256" key="7">
    <source>
        <dbReference type="HAMAP-Rule" id="MF_00044"/>
    </source>
</evidence>
<dbReference type="PANTHER" id="PTHR22594:SF5">
    <property type="entry name" value="ASPARTATE--TRNA LIGASE, MITOCHONDRIAL"/>
    <property type="match status" value="1"/>
</dbReference>
<dbReference type="AlphaFoldDB" id="A0A1F5WRM3"/>
<dbReference type="GO" id="GO:0050560">
    <property type="term" value="F:aspartate-tRNA(Asn) ligase activity"/>
    <property type="evidence" value="ECO:0007669"/>
    <property type="project" value="UniProtKB-EC"/>
</dbReference>
<dbReference type="InterPro" id="IPR004115">
    <property type="entry name" value="GAD-like_sf"/>
</dbReference>
<evidence type="ECO:0000256" key="5">
    <source>
        <dbReference type="ARBA" id="ARBA00022917"/>
    </source>
</evidence>
<dbReference type="SUPFAM" id="SSF55681">
    <property type="entry name" value="Class II aaRS and biotin synthetases"/>
    <property type="match status" value="1"/>
</dbReference>
<dbReference type="InterPro" id="IPR002312">
    <property type="entry name" value="Asp/Asn-tRNA-synth_IIb"/>
</dbReference>
<feature type="binding site" evidence="7">
    <location>
        <position position="366"/>
    </location>
    <ligand>
        <name>ATP</name>
        <dbReference type="ChEBI" id="CHEBI:30616"/>
    </ligand>
</feature>
<feature type="binding site" evidence="7">
    <location>
        <position position="219"/>
    </location>
    <ligand>
        <name>L-aspartate</name>
        <dbReference type="ChEBI" id="CHEBI:29991"/>
    </ligand>
</feature>
<evidence type="ECO:0000256" key="4">
    <source>
        <dbReference type="ARBA" id="ARBA00022840"/>
    </source>
</evidence>
<dbReference type="InterPro" id="IPR047089">
    <property type="entry name" value="Asp-tRNA-ligase_1_N"/>
</dbReference>
<evidence type="ECO:0000259" key="8">
    <source>
        <dbReference type="PROSITE" id="PS50862"/>
    </source>
</evidence>
<dbReference type="PROSITE" id="PS50862">
    <property type="entry name" value="AA_TRNA_LIGASE_II"/>
    <property type="match status" value="1"/>
</dbReference>
<dbReference type="GO" id="GO:0003676">
    <property type="term" value="F:nucleic acid binding"/>
    <property type="evidence" value="ECO:0007669"/>
    <property type="project" value="InterPro"/>
</dbReference>
<dbReference type="EC" id="6.1.1.23" evidence="7"/>
<proteinExistence type="inferred from homology"/>
<dbReference type="Gene3D" id="3.30.1360.30">
    <property type="entry name" value="GAD-like domain"/>
    <property type="match status" value="1"/>
</dbReference>
<gene>
    <name evidence="7" type="primary">aspS</name>
    <name evidence="9" type="ORF">A2W54_04445</name>
</gene>
<dbReference type="Pfam" id="PF01336">
    <property type="entry name" value="tRNA_anti-codon"/>
    <property type="match status" value="1"/>
</dbReference>
<feature type="site" description="Important for tRNA non-discrimination" evidence="7">
    <location>
        <position position="28"/>
    </location>
</feature>
<evidence type="ECO:0000313" key="10">
    <source>
        <dbReference type="Proteomes" id="UP000178425"/>
    </source>
</evidence>
<comment type="subcellular location">
    <subcellularLocation>
        <location evidence="7">Cytoplasm</location>
    </subcellularLocation>
</comment>
<keyword evidence="2 7" id="KW-0436">Ligase</keyword>
<dbReference type="Gene3D" id="3.30.930.10">
    <property type="entry name" value="Bira Bifunctional Protein, Domain 2"/>
    <property type="match status" value="2"/>
</dbReference>
<feature type="region of interest" description="Aspartate" evidence="7">
    <location>
        <begin position="197"/>
        <end position="200"/>
    </location>
</feature>
<organism evidence="9 10">
    <name type="scientific">Candidatus Giovannonibacteria bacterium RIFCSPHIGHO2_02_43_13</name>
    <dbReference type="NCBI Taxonomy" id="1798330"/>
    <lineage>
        <taxon>Bacteria</taxon>
        <taxon>Candidatus Giovannoniibacteriota</taxon>
    </lineage>
</organism>
<dbReference type="GO" id="GO:0005524">
    <property type="term" value="F:ATP binding"/>
    <property type="evidence" value="ECO:0007669"/>
    <property type="project" value="UniProtKB-UniRule"/>
</dbReference>
<dbReference type="InterPro" id="IPR004524">
    <property type="entry name" value="Asp-tRNA-ligase_1"/>
</dbReference>
<feature type="binding site" evidence="7">
    <location>
        <position position="330"/>
    </location>
    <ligand>
        <name>L-aspartate</name>
        <dbReference type="ChEBI" id="CHEBI:29991"/>
    </ligand>
</feature>
<accession>A0A1F5WRM3</accession>
<name>A0A1F5WRM3_9BACT</name>
<feature type="binding site" evidence="7">
    <location>
        <position position="173"/>
    </location>
    <ligand>
        <name>L-aspartate</name>
        <dbReference type="ChEBI" id="CHEBI:29991"/>
    </ligand>
</feature>
<keyword evidence="6 7" id="KW-0030">Aminoacyl-tRNA synthetase</keyword>
<keyword evidence="7" id="KW-0963">Cytoplasm</keyword>
<comment type="subunit">
    <text evidence="7">Homodimer.</text>
</comment>
<reference evidence="9 10" key="1">
    <citation type="journal article" date="2016" name="Nat. Commun.">
        <title>Thousands of microbial genomes shed light on interconnected biogeochemical processes in an aquifer system.</title>
        <authorList>
            <person name="Anantharaman K."/>
            <person name="Brown C.T."/>
            <person name="Hug L.A."/>
            <person name="Sharon I."/>
            <person name="Castelle C.J."/>
            <person name="Probst A.J."/>
            <person name="Thomas B.C."/>
            <person name="Singh A."/>
            <person name="Wilkins M.J."/>
            <person name="Karaoz U."/>
            <person name="Brodie E.L."/>
            <person name="Williams K.H."/>
            <person name="Hubbard S.S."/>
            <person name="Banfield J.F."/>
        </authorList>
    </citation>
    <scope>NUCLEOTIDE SEQUENCE [LARGE SCALE GENOMIC DNA]</scope>
</reference>